<protein>
    <submittedName>
        <fullName evidence="2">FRG domain-containing protein</fullName>
    </submittedName>
</protein>
<organism evidence="2 3">
    <name type="scientific">Pseudoduganella lurida</name>
    <dbReference type="NCBI Taxonomy" id="1036180"/>
    <lineage>
        <taxon>Bacteria</taxon>
        <taxon>Pseudomonadati</taxon>
        <taxon>Pseudomonadota</taxon>
        <taxon>Betaproteobacteria</taxon>
        <taxon>Burkholderiales</taxon>
        <taxon>Oxalobacteraceae</taxon>
        <taxon>Telluria group</taxon>
        <taxon>Pseudoduganella</taxon>
    </lineage>
</organism>
<evidence type="ECO:0000313" key="3">
    <source>
        <dbReference type="Proteomes" id="UP000318431"/>
    </source>
</evidence>
<gene>
    <name evidence="2" type="ORF">IP91_02565</name>
</gene>
<feature type="domain" description="FRG" evidence="1">
    <location>
        <begin position="148"/>
        <end position="254"/>
    </location>
</feature>
<dbReference type="Pfam" id="PF08867">
    <property type="entry name" value="FRG"/>
    <property type="match status" value="1"/>
</dbReference>
<dbReference type="AlphaFoldDB" id="A0A562R7V7"/>
<evidence type="ECO:0000259" key="1">
    <source>
        <dbReference type="SMART" id="SM00901"/>
    </source>
</evidence>
<accession>A0A562R7V7</accession>
<dbReference type="Proteomes" id="UP000318431">
    <property type="component" value="Unassembled WGS sequence"/>
</dbReference>
<comment type="caution">
    <text evidence="2">The sequence shown here is derived from an EMBL/GenBank/DDBJ whole genome shotgun (WGS) entry which is preliminary data.</text>
</comment>
<dbReference type="OrthoDB" id="9816036at2"/>
<dbReference type="EMBL" id="VLLB01000004">
    <property type="protein sequence ID" value="TWI65158.1"/>
    <property type="molecule type" value="Genomic_DNA"/>
</dbReference>
<name>A0A562R7V7_9BURK</name>
<dbReference type="RefSeq" id="WP_145649412.1">
    <property type="nucleotide sequence ID" value="NZ_VLLB01000004.1"/>
</dbReference>
<reference evidence="2 3" key="1">
    <citation type="journal article" date="2015" name="Stand. Genomic Sci.">
        <title>Genomic Encyclopedia of Bacterial and Archaeal Type Strains, Phase III: the genomes of soil and plant-associated and newly described type strains.</title>
        <authorList>
            <person name="Whitman W.B."/>
            <person name="Woyke T."/>
            <person name="Klenk H.P."/>
            <person name="Zhou Y."/>
            <person name="Lilburn T.G."/>
            <person name="Beck B.J."/>
            <person name="De Vos P."/>
            <person name="Vandamme P."/>
            <person name="Eisen J.A."/>
            <person name="Garrity G."/>
            <person name="Hugenholtz P."/>
            <person name="Kyrpides N.C."/>
        </authorList>
    </citation>
    <scope>NUCLEOTIDE SEQUENCE [LARGE SCALE GENOMIC DNA]</scope>
    <source>
        <strain evidence="2 3">CGMCC 1.10822</strain>
    </source>
</reference>
<dbReference type="InterPro" id="IPR014966">
    <property type="entry name" value="FRG-dom"/>
</dbReference>
<sequence length="373" mass="41834">MQVPQLFGHIEFDDEQHRAMVCRDVDTPDELMVHYWGGMPNRGRAVRLAVGQAEDDGYRTASVLTAYATLDEGAGLTRVPVSSDFVEFLKSLTISVLVQEEQCTFKLQREGIISYGICKRNTKAPDTRVENLSSWSDFRQWANKIRQTENAELFRGHGDSRFSLTTTFHRNGRQDMVKYCDTVVPEFRSHAEAALGRRLDGDGYEFATLLALAQHHGLPTPLLDFTASPYIAAFFAFADALDQAREEATHVRIFAVTRAFLGSSTPPVVSLTGAWPFIYRLAVSPINNPRLYAQQGQFLATNVAMVEDFLEMWEFNTGKQAIYAADIPISETVKALEDLKYMGVTAATMFPGLDGACKMMKHDMFFRQQKAAL</sequence>
<keyword evidence="3" id="KW-1185">Reference proteome</keyword>
<dbReference type="SMART" id="SM00901">
    <property type="entry name" value="FRG"/>
    <property type="match status" value="1"/>
</dbReference>
<proteinExistence type="predicted"/>
<evidence type="ECO:0000313" key="2">
    <source>
        <dbReference type="EMBL" id="TWI65158.1"/>
    </source>
</evidence>